<dbReference type="AlphaFoldDB" id="A0A644TCX0"/>
<dbReference type="PROSITE" id="PS50943">
    <property type="entry name" value="HTH_CROC1"/>
    <property type="match status" value="1"/>
</dbReference>
<dbReference type="EMBL" id="VSSQ01000026">
    <property type="protein sequence ID" value="MPL64753.1"/>
    <property type="molecule type" value="Genomic_DNA"/>
</dbReference>
<protein>
    <recommendedName>
        <fullName evidence="2">HTH cro/C1-type domain-containing protein</fullName>
    </recommendedName>
</protein>
<evidence type="ECO:0000313" key="3">
    <source>
        <dbReference type="EMBL" id="MPL64753.1"/>
    </source>
</evidence>
<dbReference type="Gene3D" id="1.10.260.40">
    <property type="entry name" value="lambda repressor-like DNA-binding domains"/>
    <property type="match status" value="1"/>
</dbReference>
<accession>A0A644TCX0</accession>
<dbReference type="PANTHER" id="PTHR46558:SF11">
    <property type="entry name" value="HTH-TYPE TRANSCRIPTIONAL REGULATOR XRE"/>
    <property type="match status" value="1"/>
</dbReference>
<evidence type="ECO:0000256" key="1">
    <source>
        <dbReference type="ARBA" id="ARBA00023125"/>
    </source>
</evidence>
<feature type="domain" description="HTH cro/C1-type" evidence="2">
    <location>
        <begin position="8"/>
        <end position="62"/>
    </location>
</feature>
<sequence>MKKLNERMKELRTQLHLSQEYVANYLGISRATFTQMENGNRKITADDVSKISKLFGISADSLLNGSEISQPATVFARSFEGLDETDQAEIMNLIRFKEQMKLQRAK</sequence>
<dbReference type="PANTHER" id="PTHR46558">
    <property type="entry name" value="TRACRIPTIONAL REGULATORY PROTEIN-RELATED-RELATED"/>
    <property type="match status" value="1"/>
</dbReference>
<dbReference type="InterPro" id="IPR001387">
    <property type="entry name" value="Cro/C1-type_HTH"/>
</dbReference>
<dbReference type="CDD" id="cd00093">
    <property type="entry name" value="HTH_XRE"/>
    <property type="match status" value="1"/>
</dbReference>
<dbReference type="InterPro" id="IPR010982">
    <property type="entry name" value="Lambda_DNA-bd_dom_sf"/>
</dbReference>
<dbReference type="SMART" id="SM00530">
    <property type="entry name" value="HTH_XRE"/>
    <property type="match status" value="1"/>
</dbReference>
<comment type="caution">
    <text evidence="3">The sequence shown here is derived from an EMBL/GenBank/DDBJ whole genome shotgun (WGS) entry which is preliminary data.</text>
</comment>
<organism evidence="3">
    <name type="scientific">bioreactor metagenome</name>
    <dbReference type="NCBI Taxonomy" id="1076179"/>
    <lineage>
        <taxon>unclassified sequences</taxon>
        <taxon>metagenomes</taxon>
        <taxon>ecological metagenomes</taxon>
    </lineage>
</organism>
<name>A0A644TCX0_9ZZZZ</name>
<dbReference type="Pfam" id="PF01381">
    <property type="entry name" value="HTH_3"/>
    <property type="match status" value="1"/>
</dbReference>
<reference evidence="3" key="1">
    <citation type="submission" date="2019-08" db="EMBL/GenBank/DDBJ databases">
        <authorList>
            <person name="Kucharzyk K."/>
            <person name="Murdoch R.W."/>
            <person name="Higgins S."/>
            <person name="Loffler F."/>
        </authorList>
    </citation>
    <scope>NUCLEOTIDE SEQUENCE</scope>
</reference>
<dbReference type="GO" id="GO:0003677">
    <property type="term" value="F:DNA binding"/>
    <property type="evidence" value="ECO:0007669"/>
    <property type="project" value="UniProtKB-KW"/>
</dbReference>
<keyword evidence="1" id="KW-0238">DNA-binding</keyword>
<evidence type="ECO:0000259" key="2">
    <source>
        <dbReference type="PROSITE" id="PS50943"/>
    </source>
</evidence>
<gene>
    <name evidence="3" type="ORF">SDC9_10414</name>
</gene>
<proteinExistence type="predicted"/>
<dbReference type="SUPFAM" id="SSF47413">
    <property type="entry name" value="lambda repressor-like DNA-binding domains"/>
    <property type="match status" value="1"/>
</dbReference>